<sequence length="125" mass="14798">MCVVSTPYTKPTSASWGNTRYYGKNFDNFLMHNKVNPRYNFQYKHATTLKDVKEYANFYLFNKYEKVSSITGIEIKQKVGFTYYIGEDWTWYLQLLLYQYGRSFGTWIGGAMWLPVGNQIILSYD</sequence>
<keyword evidence="2" id="KW-1185">Reference proteome</keyword>
<protein>
    <submittedName>
        <fullName evidence="1">Uncharacterized protein</fullName>
    </submittedName>
</protein>
<name>A0A345DQ99_9MOLU</name>
<reference evidence="2" key="1">
    <citation type="submission" date="2018-07" db="EMBL/GenBank/DDBJ databases">
        <title>Complete Genome Sequence of Spiroplasma phoeniceum.</title>
        <authorList>
            <person name="Davis R.E."/>
            <person name="Shao J.Y."/>
            <person name="Zhao Y."/>
            <person name="Silver A."/>
            <person name="Stump z."/>
            <person name="Gasparich G."/>
        </authorList>
    </citation>
    <scope>NUCLEOTIDE SEQUENCE [LARGE SCALE GENOMIC DNA]</scope>
    <source>
        <strain evidence="2">P40</strain>
    </source>
</reference>
<dbReference type="RefSeq" id="WP_151202514.1">
    <property type="nucleotide sequence ID" value="NZ_CP031088.1"/>
</dbReference>
<evidence type="ECO:0000313" key="1">
    <source>
        <dbReference type="EMBL" id="AXF96390.1"/>
    </source>
</evidence>
<dbReference type="Proteomes" id="UP000253689">
    <property type="component" value="Chromosome"/>
</dbReference>
<gene>
    <name evidence="1" type="ORF">SDAV_001423</name>
</gene>
<dbReference type="KEGG" id="sphh:SDAV_001423"/>
<dbReference type="EMBL" id="CP031088">
    <property type="protein sequence ID" value="AXF96390.1"/>
    <property type="molecule type" value="Genomic_DNA"/>
</dbReference>
<accession>A0A345DQ99</accession>
<evidence type="ECO:0000313" key="2">
    <source>
        <dbReference type="Proteomes" id="UP000253689"/>
    </source>
</evidence>
<organism evidence="1 2">
    <name type="scientific">Spiroplasma phoeniceum P40</name>
    <dbReference type="NCBI Taxonomy" id="1276259"/>
    <lineage>
        <taxon>Bacteria</taxon>
        <taxon>Bacillati</taxon>
        <taxon>Mycoplasmatota</taxon>
        <taxon>Mollicutes</taxon>
        <taxon>Entomoplasmatales</taxon>
        <taxon>Spiroplasmataceae</taxon>
        <taxon>Spiroplasma</taxon>
    </lineage>
</organism>
<proteinExistence type="predicted"/>
<dbReference type="AlphaFoldDB" id="A0A345DQ99"/>